<protein>
    <submittedName>
        <fullName evidence="1">Uncharacterized protein</fullName>
    </submittedName>
</protein>
<gene>
    <name evidence="1" type="ORF">EGW08_022660</name>
</gene>
<dbReference type="EMBL" id="RQTK01001632">
    <property type="protein sequence ID" value="RUS69576.1"/>
    <property type="molecule type" value="Genomic_DNA"/>
</dbReference>
<dbReference type="Proteomes" id="UP000271974">
    <property type="component" value="Unassembled WGS sequence"/>
</dbReference>
<reference evidence="1 2" key="1">
    <citation type="submission" date="2019-01" db="EMBL/GenBank/DDBJ databases">
        <title>A draft genome assembly of the solar-powered sea slug Elysia chlorotica.</title>
        <authorList>
            <person name="Cai H."/>
            <person name="Li Q."/>
            <person name="Fang X."/>
            <person name="Li J."/>
            <person name="Curtis N.E."/>
            <person name="Altenburger A."/>
            <person name="Shibata T."/>
            <person name="Feng M."/>
            <person name="Maeda T."/>
            <person name="Schwartz J.A."/>
            <person name="Shigenobu S."/>
            <person name="Lundholm N."/>
            <person name="Nishiyama T."/>
            <person name="Yang H."/>
            <person name="Hasebe M."/>
            <person name="Li S."/>
            <person name="Pierce S.K."/>
            <person name="Wang J."/>
        </authorList>
    </citation>
    <scope>NUCLEOTIDE SEQUENCE [LARGE SCALE GENOMIC DNA]</scope>
    <source>
        <strain evidence="1">EC2010</strain>
        <tissue evidence="1">Whole organism of an adult</tissue>
    </source>
</reference>
<dbReference type="AlphaFoldDB" id="A0A433SKA3"/>
<comment type="caution">
    <text evidence="1">The sequence shown here is derived from an EMBL/GenBank/DDBJ whole genome shotgun (WGS) entry which is preliminary data.</text>
</comment>
<accession>A0A433SKA3</accession>
<evidence type="ECO:0000313" key="1">
    <source>
        <dbReference type="EMBL" id="RUS69576.1"/>
    </source>
</evidence>
<name>A0A433SKA3_ELYCH</name>
<evidence type="ECO:0000313" key="2">
    <source>
        <dbReference type="Proteomes" id="UP000271974"/>
    </source>
</evidence>
<sequence length="196" mass="21244">MLTDAGVSGQHVGVLHHGLVRGRVLRDFQHAAPLGKAASSLLVLSTPFRQTVETWGRDQQHNALVEGPSKGNNTFVHLDSWDDALIFSLISNLDKGDSSSCALPKGLVKKDHTTDVVGYDVVCCEQELSVLATILVSVGEVDVLQTDNTMMIYLTNRLVGGQDSFAWSHNGIGNFAKLILLSRGEVGCESRCRLCR</sequence>
<keyword evidence="2" id="KW-1185">Reference proteome</keyword>
<proteinExistence type="predicted"/>
<feature type="non-terminal residue" evidence="1">
    <location>
        <position position="196"/>
    </location>
</feature>
<organism evidence="1 2">
    <name type="scientific">Elysia chlorotica</name>
    <name type="common">Eastern emerald elysia</name>
    <name type="synonym">Sea slug</name>
    <dbReference type="NCBI Taxonomy" id="188477"/>
    <lineage>
        <taxon>Eukaryota</taxon>
        <taxon>Metazoa</taxon>
        <taxon>Spiralia</taxon>
        <taxon>Lophotrochozoa</taxon>
        <taxon>Mollusca</taxon>
        <taxon>Gastropoda</taxon>
        <taxon>Heterobranchia</taxon>
        <taxon>Euthyneura</taxon>
        <taxon>Panpulmonata</taxon>
        <taxon>Sacoglossa</taxon>
        <taxon>Placobranchoidea</taxon>
        <taxon>Plakobranchidae</taxon>
        <taxon>Elysia</taxon>
    </lineage>
</organism>